<proteinExistence type="predicted"/>
<keyword evidence="2" id="KW-1185">Reference proteome</keyword>
<gene>
    <name evidence="1" type="ORF">NQ318_020861</name>
</gene>
<dbReference type="EMBL" id="JAPWTK010000546">
    <property type="protein sequence ID" value="KAJ8938599.1"/>
    <property type="molecule type" value="Genomic_DNA"/>
</dbReference>
<name>A0AAV8XJA7_9CUCU</name>
<comment type="caution">
    <text evidence="1">The sequence shown here is derived from an EMBL/GenBank/DDBJ whole genome shotgun (WGS) entry which is preliminary data.</text>
</comment>
<organism evidence="1 2">
    <name type="scientific">Aromia moschata</name>
    <dbReference type="NCBI Taxonomy" id="1265417"/>
    <lineage>
        <taxon>Eukaryota</taxon>
        <taxon>Metazoa</taxon>
        <taxon>Ecdysozoa</taxon>
        <taxon>Arthropoda</taxon>
        <taxon>Hexapoda</taxon>
        <taxon>Insecta</taxon>
        <taxon>Pterygota</taxon>
        <taxon>Neoptera</taxon>
        <taxon>Endopterygota</taxon>
        <taxon>Coleoptera</taxon>
        <taxon>Polyphaga</taxon>
        <taxon>Cucujiformia</taxon>
        <taxon>Chrysomeloidea</taxon>
        <taxon>Cerambycidae</taxon>
        <taxon>Cerambycinae</taxon>
        <taxon>Callichromatini</taxon>
        <taxon>Aromia</taxon>
    </lineage>
</organism>
<dbReference type="Proteomes" id="UP001162162">
    <property type="component" value="Unassembled WGS sequence"/>
</dbReference>
<sequence>MVYLTKMHKITILQMIGYGDRTRTQAEVVRLFQEKYPECTADISRYLCGAKWALQKSSSLQQTNTKELFREFLLWQNMGFAWGSWRFRSRHLHRFIWIVEAN</sequence>
<protein>
    <recommendedName>
        <fullName evidence="3">DUF4817 domain-containing protein</fullName>
    </recommendedName>
</protein>
<dbReference type="AlphaFoldDB" id="A0AAV8XJA7"/>
<evidence type="ECO:0000313" key="1">
    <source>
        <dbReference type="EMBL" id="KAJ8938599.1"/>
    </source>
</evidence>
<accession>A0AAV8XJA7</accession>
<evidence type="ECO:0008006" key="3">
    <source>
        <dbReference type="Google" id="ProtNLM"/>
    </source>
</evidence>
<evidence type="ECO:0000313" key="2">
    <source>
        <dbReference type="Proteomes" id="UP001162162"/>
    </source>
</evidence>
<reference evidence="1" key="1">
    <citation type="journal article" date="2023" name="Insect Mol. Biol.">
        <title>Genome sequencing provides insights into the evolution of gene families encoding plant cell wall-degrading enzymes in longhorned beetles.</title>
        <authorList>
            <person name="Shin N.R."/>
            <person name="Okamura Y."/>
            <person name="Kirsch R."/>
            <person name="Pauchet Y."/>
        </authorList>
    </citation>
    <scope>NUCLEOTIDE SEQUENCE</scope>
    <source>
        <strain evidence="1">AMC_N1</strain>
    </source>
</reference>